<comment type="caution">
    <text evidence="5">Lacks conserved residue(s) required for the propagation of feature annotation.</text>
</comment>
<keyword evidence="8" id="KW-0456">Lyase</keyword>
<dbReference type="InterPro" id="IPR036551">
    <property type="entry name" value="Flavin_trans-like"/>
</dbReference>
<feature type="binding site" evidence="5">
    <location>
        <position position="154"/>
    </location>
    <ligand>
        <name>dimethylallyl phosphate</name>
        <dbReference type="ChEBI" id="CHEBI:88052"/>
    </ligand>
</feature>
<feature type="binding site" evidence="5">
    <location>
        <position position="170"/>
    </location>
    <ligand>
        <name>dimethylallyl phosphate</name>
        <dbReference type="ChEBI" id="CHEBI:88052"/>
    </ligand>
</feature>
<dbReference type="NCBIfam" id="TIGR00421">
    <property type="entry name" value="ubiX_pad"/>
    <property type="match status" value="1"/>
</dbReference>
<dbReference type="EC" id="2.5.1.129" evidence="5"/>
<name>A0ABV2N023_9HYPH</name>
<dbReference type="NCBIfam" id="NF004685">
    <property type="entry name" value="PRK06029.1"/>
    <property type="match status" value="1"/>
</dbReference>
<evidence type="ECO:0000313" key="9">
    <source>
        <dbReference type="Proteomes" id="UP001549076"/>
    </source>
</evidence>
<keyword evidence="2 5" id="KW-0285">Flavoprotein</keyword>
<evidence type="ECO:0000256" key="3">
    <source>
        <dbReference type="ARBA" id="ARBA00022643"/>
    </source>
</evidence>
<feature type="binding site" evidence="5">
    <location>
        <position position="124"/>
    </location>
    <ligand>
        <name>FMN</name>
        <dbReference type="ChEBI" id="CHEBI:58210"/>
    </ligand>
</feature>
<organism evidence="8 9">
    <name type="scientific">Aquamicrobium terrae</name>
    <dbReference type="NCBI Taxonomy" id="1324945"/>
    <lineage>
        <taxon>Bacteria</taxon>
        <taxon>Pseudomonadati</taxon>
        <taxon>Pseudomonadota</taxon>
        <taxon>Alphaproteobacteria</taxon>
        <taxon>Hyphomicrobiales</taxon>
        <taxon>Phyllobacteriaceae</taxon>
        <taxon>Aquamicrobium</taxon>
    </lineage>
</organism>
<keyword evidence="4 5" id="KW-0808">Transferase</keyword>
<feature type="region of interest" description="Disordered" evidence="6">
    <location>
        <begin position="183"/>
        <end position="216"/>
    </location>
</feature>
<comment type="function">
    <text evidence="5">Flavin prenyltransferase that catalyzes the synthesis of the prenylated FMN cofactor (prenyl-FMN) for 4-hydroxy-3-polyprenylbenzoic acid decarboxylase UbiD. The prenyltransferase is metal-independent and links a dimethylallyl moiety from dimethylallyl monophosphate (DMAP) to the flavin N5 and C6 atoms of FMN.</text>
</comment>
<accession>A0ABV2N023</accession>
<evidence type="ECO:0000256" key="4">
    <source>
        <dbReference type="ARBA" id="ARBA00022679"/>
    </source>
</evidence>
<evidence type="ECO:0000256" key="1">
    <source>
        <dbReference type="ARBA" id="ARBA00022602"/>
    </source>
</evidence>
<dbReference type="SUPFAM" id="SSF52507">
    <property type="entry name" value="Homo-oligomeric flavin-containing Cys decarboxylases, HFCD"/>
    <property type="match status" value="1"/>
</dbReference>
<feature type="binding site" evidence="5">
    <location>
        <position position="37"/>
    </location>
    <ligand>
        <name>FMN</name>
        <dbReference type="ChEBI" id="CHEBI:58210"/>
    </ligand>
</feature>
<dbReference type="Gene3D" id="3.40.50.1950">
    <property type="entry name" value="Flavin prenyltransferase-like"/>
    <property type="match status" value="1"/>
</dbReference>
<comment type="similarity">
    <text evidence="5">Belongs to the UbiX/PAD1 family.</text>
</comment>
<keyword evidence="1 5" id="KW-0637">Prenyltransferase</keyword>
<gene>
    <name evidence="5" type="primary">ubiX</name>
    <name evidence="8" type="ORF">ABID37_002319</name>
</gene>
<dbReference type="RefSeq" id="WP_354194804.1">
    <property type="nucleotide sequence ID" value="NZ_JBEPML010000007.1"/>
</dbReference>
<comment type="caution">
    <text evidence="8">The sequence shown here is derived from an EMBL/GenBank/DDBJ whole genome shotgun (WGS) entry which is preliminary data.</text>
</comment>
<dbReference type="GO" id="GO:0008694">
    <property type="term" value="F:4-hydroxy-3-polyprenylbenzoate decarboxylase activity"/>
    <property type="evidence" value="ECO:0007669"/>
    <property type="project" value="UniProtKB-EC"/>
</dbReference>
<evidence type="ECO:0000256" key="5">
    <source>
        <dbReference type="HAMAP-Rule" id="MF_01984"/>
    </source>
</evidence>
<dbReference type="Proteomes" id="UP001549076">
    <property type="component" value="Unassembled WGS sequence"/>
</dbReference>
<dbReference type="PANTHER" id="PTHR43374:SF1">
    <property type="entry name" value="FLAVIN PRENYLTRANSFERASE PAD1, MITOCHONDRIAL"/>
    <property type="match status" value="1"/>
</dbReference>
<feature type="compositionally biased region" description="Basic residues" evidence="6">
    <location>
        <begin position="207"/>
        <end position="216"/>
    </location>
</feature>
<dbReference type="Pfam" id="PF02441">
    <property type="entry name" value="Flavoprotein"/>
    <property type="match status" value="1"/>
</dbReference>
<dbReference type="InterPro" id="IPR004507">
    <property type="entry name" value="UbiX-like"/>
</dbReference>
<evidence type="ECO:0000259" key="7">
    <source>
        <dbReference type="Pfam" id="PF02441"/>
    </source>
</evidence>
<evidence type="ECO:0000256" key="6">
    <source>
        <dbReference type="SAM" id="MobiDB-lite"/>
    </source>
</evidence>
<dbReference type="HAMAP" id="MF_01984">
    <property type="entry name" value="ubiX_pad"/>
    <property type="match status" value="1"/>
</dbReference>
<proteinExistence type="inferred from homology"/>
<feature type="binding site" evidence="5">
    <location>
        <begin position="89"/>
        <end position="92"/>
    </location>
    <ligand>
        <name>FMN</name>
        <dbReference type="ChEBI" id="CHEBI:58210"/>
    </ligand>
</feature>
<keyword evidence="9" id="KW-1185">Reference proteome</keyword>
<protein>
    <recommendedName>
        <fullName evidence="5">Flavin prenyltransferase UbiX</fullName>
        <ecNumber evidence="5">2.5.1.129</ecNumber>
    </recommendedName>
</protein>
<feature type="binding site" evidence="5">
    <location>
        <begin position="11"/>
        <end position="13"/>
    </location>
    <ligand>
        <name>FMN</name>
        <dbReference type="ChEBI" id="CHEBI:58210"/>
    </ligand>
</feature>
<dbReference type="InterPro" id="IPR003382">
    <property type="entry name" value="Flavoprotein"/>
</dbReference>
<dbReference type="PANTHER" id="PTHR43374">
    <property type="entry name" value="FLAVIN PRENYLTRANSFERASE"/>
    <property type="match status" value="1"/>
</dbReference>
<sequence>MAARLIVGVTGASGSALALETLRQLGAAGVETHLVVTPGARLTVAHELGSDGLARLGDAAAHVHSPRNLAAPIASGSFRTAGMIVVPCSMRSLAAMAHGLGDNLLTRAADVVLKEKRRLVVAPREAPLHEGHLEAMLKLARLGAVIAPPVPPFYARPATMDDLVREIAARLVQWAGIDPGDEMTRWGDGDIAPRAPDAEVPSGCGSPRRRPGSSIP</sequence>
<evidence type="ECO:0000313" key="8">
    <source>
        <dbReference type="EMBL" id="MET3792104.1"/>
    </source>
</evidence>
<dbReference type="EMBL" id="JBEPML010000007">
    <property type="protein sequence ID" value="MET3792104.1"/>
    <property type="molecule type" value="Genomic_DNA"/>
</dbReference>
<feature type="domain" description="Flavoprotein" evidence="7">
    <location>
        <begin position="4"/>
        <end position="166"/>
    </location>
</feature>
<reference evidence="8 9" key="1">
    <citation type="submission" date="2024-06" db="EMBL/GenBank/DDBJ databases">
        <title>Genomic Encyclopedia of Type Strains, Phase IV (KMG-IV): sequencing the most valuable type-strain genomes for metagenomic binning, comparative biology and taxonomic classification.</title>
        <authorList>
            <person name="Goeker M."/>
        </authorList>
    </citation>
    <scope>NUCLEOTIDE SEQUENCE [LARGE SCALE GENOMIC DNA]</scope>
    <source>
        <strain evidence="8 9">DSM 27865</strain>
    </source>
</reference>
<evidence type="ECO:0000256" key="2">
    <source>
        <dbReference type="ARBA" id="ARBA00022630"/>
    </source>
</evidence>
<comment type="catalytic activity">
    <reaction evidence="5">
        <text>dimethylallyl phosphate + FMNH2 = prenylated FMNH2 + phosphate</text>
        <dbReference type="Rhea" id="RHEA:37743"/>
        <dbReference type="ChEBI" id="CHEBI:43474"/>
        <dbReference type="ChEBI" id="CHEBI:57618"/>
        <dbReference type="ChEBI" id="CHEBI:87467"/>
        <dbReference type="ChEBI" id="CHEBI:88052"/>
        <dbReference type="EC" id="2.5.1.129"/>
    </reaction>
</comment>
<keyword evidence="3 5" id="KW-0288">FMN</keyword>